<dbReference type="AlphaFoldDB" id="A0A0L8I911"/>
<protein>
    <submittedName>
        <fullName evidence="1">Uncharacterized protein</fullName>
    </submittedName>
</protein>
<gene>
    <name evidence="1" type="ORF">OCBIM_22028109mg</name>
</gene>
<proteinExistence type="predicted"/>
<evidence type="ECO:0000313" key="1">
    <source>
        <dbReference type="EMBL" id="KOF97894.1"/>
    </source>
</evidence>
<name>A0A0L8I911_OCTBM</name>
<reference evidence="1" key="1">
    <citation type="submission" date="2015-07" db="EMBL/GenBank/DDBJ databases">
        <title>MeaNS - Measles Nucleotide Surveillance Program.</title>
        <authorList>
            <person name="Tran T."/>
            <person name="Druce J."/>
        </authorList>
    </citation>
    <scope>NUCLEOTIDE SEQUENCE</scope>
    <source>
        <strain evidence="1">UCB-OBI-ISO-001</strain>
        <tissue evidence="1">Gonad</tissue>
    </source>
</reference>
<sequence>MLIKCELRSRLSVLGVRQCIFSVFGTTLNQCRLPQIYSRIKRRKNYSSDIWGRRHKVEFSGV</sequence>
<dbReference type="EMBL" id="KQ416249">
    <property type="protein sequence ID" value="KOF97894.1"/>
    <property type="molecule type" value="Genomic_DNA"/>
</dbReference>
<organism evidence="1">
    <name type="scientific">Octopus bimaculoides</name>
    <name type="common">California two-spotted octopus</name>
    <dbReference type="NCBI Taxonomy" id="37653"/>
    <lineage>
        <taxon>Eukaryota</taxon>
        <taxon>Metazoa</taxon>
        <taxon>Spiralia</taxon>
        <taxon>Lophotrochozoa</taxon>
        <taxon>Mollusca</taxon>
        <taxon>Cephalopoda</taxon>
        <taxon>Coleoidea</taxon>
        <taxon>Octopodiformes</taxon>
        <taxon>Octopoda</taxon>
        <taxon>Incirrata</taxon>
        <taxon>Octopodidae</taxon>
        <taxon>Octopus</taxon>
    </lineage>
</organism>
<accession>A0A0L8I911</accession>